<evidence type="ECO:0000313" key="2">
    <source>
        <dbReference type="EMBL" id="KAB2816665.1"/>
    </source>
</evidence>
<feature type="transmembrane region" description="Helical" evidence="1">
    <location>
        <begin position="12"/>
        <end position="33"/>
    </location>
</feature>
<dbReference type="PRINTS" id="PR00702">
    <property type="entry name" value="ACRIFLAVINRP"/>
</dbReference>
<dbReference type="InterPro" id="IPR001036">
    <property type="entry name" value="Acrflvin-R"/>
</dbReference>
<keyword evidence="1" id="KW-0812">Transmembrane</keyword>
<dbReference type="PANTHER" id="PTHR32063">
    <property type="match status" value="1"/>
</dbReference>
<feature type="transmembrane region" description="Helical" evidence="1">
    <location>
        <begin position="958"/>
        <end position="977"/>
    </location>
</feature>
<dbReference type="InterPro" id="IPR027463">
    <property type="entry name" value="AcrB_DN_DC_subdom"/>
</dbReference>
<organism evidence="2 3">
    <name type="scientific">Phaeocystidibacter marisrubri</name>
    <dbReference type="NCBI Taxonomy" id="1577780"/>
    <lineage>
        <taxon>Bacteria</taxon>
        <taxon>Pseudomonadati</taxon>
        <taxon>Bacteroidota</taxon>
        <taxon>Flavobacteriia</taxon>
        <taxon>Flavobacteriales</taxon>
        <taxon>Phaeocystidibacteraceae</taxon>
        <taxon>Phaeocystidibacter</taxon>
    </lineage>
</organism>
<keyword evidence="1" id="KW-1133">Transmembrane helix</keyword>
<dbReference type="Gene3D" id="3.30.70.1320">
    <property type="entry name" value="Multidrug efflux transporter AcrB pore domain like"/>
    <property type="match status" value="1"/>
</dbReference>
<dbReference type="Gene3D" id="3.30.70.1440">
    <property type="entry name" value="Multidrug efflux transporter AcrB pore domain"/>
    <property type="match status" value="1"/>
</dbReference>
<dbReference type="GO" id="GO:0005886">
    <property type="term" value="C:plasma membrane"/>
    <property type="evidence" value="ECO:0007669"/>
    <property type="project" value="TreeGrafter"/>
</dbReference>
<dbReference type="Gene3D" id="1.20.1640.10">
    <property type="entry name" value="Multidrug efflux transporter AcrB transmembrane domain"/>
    <property type="match status" value="2"/>
</dbReference>
<reference evidence="2 3" key="1">
    <citation type="submission" date="2019-10" db="EMBL/GenBank/DDBJ databases">
        <title>Genome sequence of Phaeocystidibacter marisrubri JCM30614 (type strain).</title>
        <authorList>
            <person name="Bowman J.P."/>
        </authorList>
    </citation>
    <scope>NUCLEOTIDE SEQUENCE [LARGE SCALE GENOMIC DNA]</scope>
    <source>
        <strain evidence="2 3">JCM 30614</strain>
    </source>
</reference>
<dbReference type="EMBL" id="WBVQ01000002">
    <property type="protein sequence ID" value="KAB2816665.1"/>
    <property type="molecule type" value="Genomic_DNA"/>
</dbReference>
<feature type="transmembrane region" description="Helical" evidence="1">
    <location>
        <begin position="525"/>
        <end position="542"/>
    </location>
</feature>
<proteinExistence type="predicted"/>
<feature type="transmembrane region" description="Helical" evidence="1">
    <location>
        <begin position="886"/>
        <end position="906"/>
    </location>
</feature>
<accession>A0A6L3ZFL1</accession>
<feature type="transmembrane region" description="Helical" evidence="1">
    <location>
        <begin position="330"/>
        <end position="350"/>
    </location>
</feature>
<keyword evidence="1" id="KW-0472">Membrane</keyword>
<gene>
    <name evidence="2" type="ORF">F8C82_13185</name>
</gene>
<feature type="transmembrane region" description="Helical" evidence="1">
    <location>
        <begin position="862"/>
        <end position="879"/>
    </location>
</feature>
<feature type="transmembrane region" description="Helical" evidence="1">
    <location>
        <begin position="459"/>
        <end position="478"/>
    </location>
</feature>
<dbReference type="GO" id="GO:0042910">
    <property type="term" value="F:xenobiotic transmembrane transporter activity"/>
    <property type="evidence" value="ECO:0007669"/>
    <property type="project" value="TreeGrafter"/>
</dbReference>
<dbReference type="SUPFAM" id="SSF82693">
    <property type="entry name" value="Multidrug efflux transporter AcrB pore domain, PN1, PN2, PC1 and PC2 subdomains"/>
    <property type="match status" value="2"/>
</dbReference>
<feature type="transmembrane region" description="Helical" evidence="1">
    <location>
        <begin position="357"/>
        <end position="376"/>
    </location>
</feature>
<dbReference type="AlphaFoldDB" id="A0A6L3ZFL1"/>
<feature type="transmembrane region" description="Helical" evidence="1">
    <location>
        <begin position="382"/>
        <end position="403"/>
    </location>
</feature>
<dbReference type="Gene3D" id="3.30.70.1430">
    <property type="entry name" value="Multidrug efflux transporter AcrB pore domain"/>
    <property type="match status" value="2"/>
</dbReference>
<dbReference type="PANTHER" id="PTHR32063:SF33">
    <property type="entry name" value="RND SUPERFAMILY EFFLUX PUMP PERMEASE COMPONENT"/>
    <property type="match status" value="1"/>
</dbReference>
<evidence type="ECO:0000256" key="1">
    <source>
        <dbReference type="SAM" id="Phobius"/>
    </source>
</evidence>
<evidence type="ECO:0000313" key="3">
    <source>
        <dbReference type="Proteomes" id="UP000484164"/>
    </source>
</evidence>
<feature type="transmembrane region" description="Helical" evidence="1">
    <location>
        <begin position="989"/>
        <end position="1015"/>
    </location>
</feature>
<keyword evidence="3" id="KW-1185">Reference proteome</keyword>
<dbReference type="Pfam" id="PF00873">
    <property type="entry name" value="ACR_tran"/>
    <property type="match status" value="1"/>
</dbReference>
<name>A0A6L3ZFL1_9FLAO</name>
<feature type="transmembrane region" description="Helical" evidence="1">
    <location>
        <begin position="912"/>
        <end position="937"/>
    </location>
</feature>
<protein>
    <submittedName>
        <fullName evidence="2">Efflux RND transporter permease subunit</fullName>
    </submittedName>
</protein>
<dbReference type="Proteomes" id="UP000484164">
    <property type="component" value="Unassembled WGS sequence"/>
</dbReference>
<feature type="transmembrane region" description="Helical" evidence="1">
    <location>
        <begin position="424"/>
        <end position="447"/>
    </location>
</feature>
<dbReference type="SUPFAM" id="SSF82714">
    <property type="entry name" value="Multidrug efflux transporter AcrB TolC docking domain, DN and DC subdomains"/>
    <property type="match status" value="2"/>
</dbReference>
<dbReference type="Gene3D" id="3.30.2090.10">
    <property type="entry name" value="Multidrug efflux transporter AcrB TolC docking domain, DN and DC subdomains"/>
    <property type="match status" value="2"/>
</dbReference>
<dbReference type="SUPFAM" id="SSF82866">
    <property type="entry name" value="Multidrug efflux transporter AcrB transmembrane domain"/>
    <property type="match status" value="2"/>
</dbReference>
<comment type="caution">
    <text evidence="2">The sequence shown here is derived from an EMBL/GenBank/DDBJ whole genome shotgun (WGS) entry which is preliminary data.</text>
</comment>
<dbReference type="OrthoDB" id="9757876at2"/>
<sequence>MSRLIKYFIKYPAAVYTIMVGMLVFGVVAYMNMNTTFFPVNPSRTITIRAVYPGASPQEVEEGIVQKIEDNLKGVTGVERYTSVSSENSASITVEVLKDNDPDRVLEDVKNAVNQVPSFPTDMEPIVVYKQENLNFCINFALSGEGVDLLTLKEIARGVERDLRNEHGVSKITLNGFPDEEIEIAFDENSLRAYGITFQEAARAVAATNLDITGGTIKGENEEIRIRATGKAYTADQLVNTVVKAQSDGTIVYLKDLATVRDRWNENPNRTEMNGKPSVEVLVQTTDKEDLLTVAAETRQYINQFNADHTNIQATLIRDFSVTLEQRRDLLLNNGVVGMILVLVLLSFFLNIRLAGWVAMGIPMSFLGMFILAQFFGITINVISLFGMIVVVGILVDDGIVIAENIYQHYENGKSLTQAAVDGTLEVVPAVLSAVLTTIVAFSSFFFLDGRLGDFFGDLAFIVIATLLISLFEGLFFLPAHIAHTKLKSPDAKKNRMERIMDSTMNWMRDTIYTPSLAFFLKYRAMALAMFFGLLWITIGAIKGEIVSLTFFPFIERDDITVELNMPAGTREESTQYWLDYIEEKALEANAALTEKNIDTADIIVKIQKSIGPTTYQGKVSVILLDSERRSIRSAEITNALRDAVGPIYQAENLSFGTSNPFGKPISVSLLSTDLEQLEGAKGELKIALEELSQLRDVVDNDKEGVREVNLSLKTKARMLGLTLQDVLGQVRQAFFGFEAQRLQRGEDEVKVWVRLDEKDRSSITQMEELLIRTPNGAAYPLRELASYEIKRGTIAINHLDGQREVRVEADLANPDESAPLILANIRDSIVPPILHKYPDVRASFETGQVREANKAQRSGKIVFPVVFFIMLLLITFTFRSALQTAILIPIIVFSFSGVAFGHWIHDRPLSLFSFLGIVALIGVIVNDSLVLVGKFNQNLEEGMEFDKAVFEAGRQRFRAIFLTTITTVAGLAPLILNKSFQAQFLVPMAISVAYGIAFATTLTLVCLPVSLSYLNDFRRFLHRIWYGEKISKEAVEPAVKAFKNEQEHPDLH</sequence>